<name>B7LDL3_ECO55</name>
<dbReference type="AlphaFoldDB" id="B7LDL3"/>
<dbReference type="KEGG" id="eck:EC55989_2913"/>
<evidence type="ECO:0000256" key="1">
    <source>
        <dbReference type="SAM" id="Coils"/>
    </source>
</evidence>
<gene>
    <name evidence="2" type="ordered locus">EC55989_2913</name>
</gene>
<organism evidence="2 3">
    <name type="scientific">Escherichia coli (strain 55989 / EAEC)</name>
    <dbReference type="NCBI Taxonomy" id="585055"/>
    <lineage>
        <taxon>Bacteria</taxon>
        <taxon>Pseudomonadati</taxon>
        <taxon>Pseudomonadota</taxon>
        <taxon>Gammaproteobacteria</taxon>
        <taxon>Enterobacterales</taxon>
        <taxon>Enterobacteriaceae</taxon>
        <taxon>Escherichia</taxon>
    </lineage>
</organism>
<keyword evidence="3" id="KW-1185">Reference proteome</keyword>
<dbReference type="EMBL" id="CU928145">
    <property type="protein sequence ID" value="CAU98780.1"/>
    <property type="molecule type" value="Genomic_DNA"/>
</dbReference>
<accession>B7LDL3</accession>
<proteinExistence type="predicted"/>
<evidence type="ECO:0000313" key="3">
    <source>
        <dbReference type="Proteomes" id="UP000000746"/>
    </source>
</evidence>
<sequence>MSKTKTELSFRSRENGQKTNLVSLSPRVAINYTLSGETGQKPKKTMLLNELETVQEEAKEAVNKKAKERAQVFFIGEQSTENPEIFYVSDYRLICAIMGYIIYP</sequence>
<keyword evidence="1" id="KW-0175">Coiled coil</keyword>
<protein>
    <submittedName>
        <fullName evidence="2">Uncharacterized protein</fullName>
    </submittedName>
</protein>
<feature type="coiled-coil region" evidence="1">
    <location>
        <begin position="44"/>
        <end position="71"/>
    </location>
</feature>
<dbReference type="HOGENOM" id="CLU_2245692_0_0_6"/>
<evidence type="ECO:0000313" key="2">
    <source>
        <dbReference type="EMBL" id="CAU98780.1"/>
    </source>
</evidence>
<reference evidence="3" key="1">
    <citation type="journal article" date="2009" name="PLoS Genet.">
        <title>Organised genome dynamics in the Escherichia coli species results in highly diverse adaptive paths.</title>
        <authorList>
            <person name="Touchon M."/>
            <person name="Hoede C."/>
            <person name="Tenaillon O."/>
            <person name="Barbe V."/>
            <person name="Baeriswyl S."/>
            <person name="Bidet P."/>
            <person name="Bingen E."/>
            <person name="Bonacorsi S."/>
            <person name="Bouchier C."/>
            <person name="Bouvet O."/>
            <person name="Calteau A."/>
            <person name="Chiapello H."/>
            <person name="Clermont O."/>
            <person name="Cruveiller S."/>
            <person name="Danchin A."/>
            <person name="Diard M."/>
            <person name="Dossat C."/>
            <person name="Karoui M.E."/>
            <person name="Frapy E."/>
            <person name="Garry L."/>
            <person name="Ghigo J.M."/>
            <person name="Gilles A.M."/>
            <person name="Johnson J."/>
            <person name="Le Bouguenec C."/>
            <person name="Lescat M."/>
            <person name="Mangenot S."/>
            <person name="Martinez-Jehanne V."/>
            <person name="Matic I."/>
            <person name="Nassif X."/>
            <person name="Oztas S."/>
            <person name="Petit M.A."/>
            <person name="Pichon C."/>
            <person name="Rouy Z."/>
            <person name="Ruf C.S."/>
            <person name="Schneider D."/>
            <person name="Tourret J."/>
            <person name="Vacherie B."/>
            <person name="Vallenet D."/>
            <person name="Medigue C."/>
            <person name="Rocha E.P.C."/>
            <person name="Denamur E."/>
        </authorList>
    </citation>
    <scope>NUCLEOTIDE SEQUENCE [LARGE SCALE GENOMIC DNA]</scope>
    <source>
        <strain evidence="3">55989 / EAEC</strain>
    </source>
</reference>
<dbReference type="Proteomes" id="UP000000746">
    <property type="component" value="Chromosome"/>
</dbReference>